<comment type="caution">
    <text evidence="6">The sequence shown here is derived from an EMBL/GenBank/DDBJ whole genome shotgun (WGS) entry which is preliminary data.</text>
</comment>
<dbReference type="FunFam" id="3.80.10.10:FF:001164">
    <property type="entry name" value="GH01279p"/>
    <property type="match status" value="2"/>
</dbReference>
<name>A0A1V9XYM1_9ACAR</name>
<feature type="non-terminal residue" evidence="6">
    <location>
        <position position="1"/>
    </location>
</feature>
<dbReference type="STRING" id="418985.A0A1V9XYM1"/>
<dbReference type="InParanoid" id="A0A1V9XYM1"/>
<keyword evidence="7" id="KW-1185">Reference proteome</keyword>
<keyword evidence="2 4" id="KW-0732">Signal</keyword>
<organism evidence="6 7">
    <name type="scientific">Tropilaelaps mercedesae</name>
    <dbReference type="NCBI Taxonomy" id="418985"/>
    <lineage>
        <taxon>Eukaryota</taxon>
        <taxon>Metazoa</taxon>
        <taxon>Ecdysozoa</taxon>
        <taxon>Arthropoda</taxon>
        <taxon>Chelicerata</taxon>
        <taxon>Arachnida</taxon>
        <taxon>Acari</taxon>
        <taxon>Parasitiformes</taxon>
        <taxon>Mesostigmata</taxon>
        <taxon>Gamasina</taxon>
        <taxon>Dermanyssoidea</taxon>
        <taxon>Laelapidae</taxon>
        <taxon>Tropilaelaps</taxon>
    </lineage>
</organism>
<dbReference type="SMART" id="SM00369">
    <property type="entry name" value="LRR_TYP"/>
    <property type="match status" value="12"/>
</dbReference>
<keyword evidence="1" id="KW-0433">Leucine-rich repeat</keyword>
<sequence>KECTEAGWTIQLHLSTMWFRWITHDLLIWLLLASAVRARRFGCPPRVPGVQCYCIEKSRGLDIFCERSNIDKIRSVLLQVADQQDTIMYLKLINNSMEVLAEDILYGLDIKHLLVHEANISSIHRDAFQDLGERLESLDLSKNQLTEIPTEAFEALKALISLNLSLNRITMLRSESFRGLVSLIRLTLYGNRLHTLDSAAFLSCGNNLTRLNIGRNNLTRIPAEALALIAGLQHLDLHENNITQIETEHLPEAITQPFLFVTTELDKLNLAENQISEVGPGAFKKLTGLVSLDLTRNNIDVIHPDAFREISGTMEWLKLGSNRLDEVPSEALRDMTQLRELDLRGNNISALESNAFAPFGANLKFLYMMHNRIKSLSSDAFSSLPQLEWLYLNHNRLRTLHRSVFEKITDTLVILDVHDNPLDCDCSLSWFYQYAHSASGKIVVSLPLETKCSTPPHLKGWSSCSALAKPFQKLLLFYLRC</sequence>
<dbReference type="EMBL" id="MNPL01002039">
    <property type="protein sequence ID" value="OQR78596.1"/>
    <property type="molecule type" value="Genomic_DNA"/>
</dbReference>
<evidence type="ECO:0000313" key="7">
    <source>
        <dbReference type="Proteomes" id="UP000192247"/>
    </source>
</evidence>
<dbReference type="InterPro" id="IPR001611">
    <property type="entry name" value="Leu-rich_rpt"/>
</dbReference>
<dbReference type="SMART" id="SM00082">
    <property type="entry name" value="LRRCT"/>
    <property type="match status" value="1"/>
</dbReference>
<evidence type="ECO:0000259" key="5">
    <source>
        <dbReference type="SMART" id="SM00082"/>
    </source>
</evidence>
<feature type="signal peptide" evidence="4">
    <location>
        <begin position="1"/>
        <end position="38"/>
    </location>
</feature>
<evidence type="ECO:0000256" key="3">
    <source>
        <dbReference type="ARBA" id="ARBA00022737"/>
    </source>
</evidence>
<evidence type="ECO:0000256" key="1">
    <source>
        <dbReference type="ARBA" id="ARBA00022614"/>
    </source>
</evidence>
<dbReference type="SMART" id="SM00364">
    <property type="entry name" value="LRR_BAC"/>
    <property type="match status" value="4"/>
</dbReference>
<dbReference type="InterPro" id="IPR050541">
    <property type="entry name" value="LRR_TM_domain-containing"/>
</dbReference>
<evidence type="ECO:0000256" key="4">
    <source>
        <dbReference type="SAM" id="SignalP"/>
    </source>
</evidence>
<protein>
    <submittedName>
        <fullName evidence="6">Slit2 protein-like</fullName>
    </submittedName>
</protein>
<dbReference type="Proteomes" id="UP000192247">
    <property type="component" value="Unassembled WGS sequence"/>
</dbReference>
<proteinExistence type="predicted"/>
<dbReference type="AlphaFoldDB" id="A0A1V9XYM1"/>
<dbReference type="InterPro" id="IPR000483">
    <property type="entry name" value="Cys-rich_flank_reg_C"/>
</dbReference>
<dbReference type="PROSITE" id="PS51450">
    <property type="entry name" value="LRR"/>
    <property type="match status" value="4"/>
</dbReference>
<gene>
    <name evidence="6" type="ORF">BIW11_06305</name>
</gene>
<dbReference type="SUPFAM" id="SSF52058">
    <property type="entry name" value="L domain-like"/>
    <property type="match status" value="1"/>
</dbReference>
<dbReference type="GO" id="GO:0005886">
    <property type="term" value="C:plasma membrane"/>
    <property type="evidence" value="ECO:0007669"/>
    <property type="project" value="TreeGrafter"/>
</dbReference>
<dbReference type="Gene3D" id="3.80.10.10">
    <property type="entry name" value="Ribonuclease Inhibitor"/>
    <property type="match status" value="3"/>
</dbReference>
<accession>A0A1V9XYM1</accession>
<dbReference type="InterPro" id="IPR032675">
    <property type="entry name" value="LRR_dom_sf"/>
</dbReference>
<dbReference type="PANTHER" id="PTHR24369:SF210">
    <property type="entry name" value="CHAOPTIN-RELATED"/>
    <property type="match status" value="1"/>
</dbReference>
<feature type="chain" id="PRO_5012867854" evidence="4">
    <location>
        <begin position="39"/>
        <end position="481"/>
    </location>
</feature>
<dbReference type="PANTHER" id="PTHR24369">
    <property type="entry name" value="ANTIGEN BSP, PUTATIVE-RELATED"/>
    <property type="match status" value="1"/>
</dbReference>
<evidence type="ECO:0000313" key="6">
    <source>
        <dbReference type="EMBL" id="OQR78596.1"/>
    </source>
</evidence>
<dbReference type="Pfam" id="PF13855">
    <property type="entry name" value="LRR_8"/>
    <property type="match status" value="3"/>
</dbReference>
<reference evidence="6 7" key="1">
    <citation type="journal article" date="2017" name="Gigascience">
        <title>Draft genome of the honey bee ectoparasitic mite, Tropilaelaps mercedesae, is shaped by the parasitic life history.</title>
        <authorList>
            <person name="Dong X."/>
            <person name="Armstrong S.D."/>
            <person name="Xia D."/>
            <person name="Makepeace B.L."/>
            <person name="Darby A.C."/>
            <person name="Kadowaki T."/>
        </authorList>
    </citation>
    <scope>NUCLEOTIDE SEQUENCE [LARGE SCALE GENOMIC DNA]</scope>
    <source>
        <strain evidence="6">Wuxi-XJTLU</strain>
    </source>
</reference>
<keyword evidence="3" id="KW-0677">Repeat</keyword>
<feature type="domain" description="LRRCT" evidence="5">
    <location>
        <begin position="420"/>
        <end position="465"/>
    </location>
</feature>
<dbReference type="InterPro" id="IPR003591">
    <property type="entry name" value="Leu-rich_rpt_typical-subtyp"/>
</dbReference>
<evidence type="ECO:0000256" key="2">
    <source>
        <dbReference type="ARBA" id="ARBA00022729"/>
    </source>
</evidence>
<dbReference type="OrthoDB" id="8400687at2759"/>